<evidence type="ECO:0000313" key="30">
    <source>
        <dbReference type="Ensembl" id="ENSEBUP00000009444.1"/>
    </source>
</evidence>
<dbReference type="Pfam" id="PF13087">
    <property type="entry name" value="AAA_12"/>
    <property type="match status" value="2"/>
</dbReference>
<dbReference type="Gene3D" id="3.40.50.300">
    <property type="entry name" value="P-loop containing nucleotide triphosphate hydrolases"/>
    <property type="match status" value="2"/>
</dbReference>
<evidence type="ECO:0000313" key="31">
    <source>
        <dbReference type="Proteomes" id="UP000694388"/>
    </source>
</evidence>
<dbReference type="GO" id="GO:0017116">
    <property type="term" value="F:single-stranded DNA helicase activity"/>
    <property type="evidence" value="ECO:0007669"/>
    <property type="project" value="InterPro"/>
</dbReference>
<evidence type="ECO:0000256" key="10">
    <source>
        <dbReference type="ARBA" id="ARBA00022723"/>
    </source>
</evidence>
<evidence type="ECO:0000259" key="29">
    <source>
        <dbReference type="Pfam" id="PF21123"/>
    </source>
</evidence>
<dbReference type="CDD" id="cd22318">
    <property type="entry name" value="DNA2_N-like"/>
    <property type="match status" value="1"/>
</dbReference>
<dbReference type="FunFam" id="3.90.320.10:FF:000001">
    <property type="entry name" value="DNA replication helicase Dna2"/>
    <property type="match status" value="1"/>
</dbReference>
<dbReference type="GO" id="GO:0003677">
    <property type="term" value="F:DNA binding"/>
    <property type="evidence" value="ECO:0007669"/>
    <property type="project" value="UniProtKB-KW"/>
</dbReference>
<dbReference type="InterPro" id="IPR026851">
    <property type="entry name" value="Dna2/JHS1_DEXXQ-box"/>
</dbReference>
<evidence type="ECO:0000256" key="19">
    <source>
        <dbReference type="ARBA" id="ARBA00023125"/>
    </source>
</evidence>
<accession>A0A8C4Q3P1</accession>
<evidence type="ECO:0000256" key="12">
    <source>
        <dbReference type="ARBA" id="ARBA00022759"/>
    </source>
</evidence>
<feature type="domain" description="DNA2/NAM7 helicase-like C-terminal" evidence="28">
    <location>
        <begin position="741"/>
        <end position="824"/>
    </location>
</feature>
<feature type="domain" description="DNA replication factor Dna2 N-terminal" evidence="26">
    <location>
        <begin position="7"/>
        <end position="84"/>
    </location>
</feature>
<dbReference type="GeneTree" id="ENSGT00780000122010"/>
<evidence type="ECO:0000256" key="18">
    <source>
        <dbReference type="ARBA" id="ARBA00023014"/>
    </source>
</evidence>
<evidence type="ECO:0000256" key="21">
    <source>
        <dbReference type="ARBA" id="ARBA00023204"/>
    </source>
</evidence>
<dbReference type="PANTHER" id="PTHR43788">
    <property type="entry name" value="DNA2/NAM7 HELICASE FAMILY MEMBER"/>
    <property type="match status" value="1"/>
</dbReference>
<dbReference type="Pfam" id="PF08696">
    <property type="entry name" value="Dna2"/>
    <property type="match status" value="2"/>
</dbReference>
<evidence type="ECO:0000256" key="20">
    <source>
        <dbReference type="ARBA" id="ARBA00023128"/>
    </source>
</evidence>
<keyword evidence="17" id="KW-0408">Iron</keyword>
<dbReference type="CDD" id="cd18041">
    <property type="entry name" value="DEXXQc_DNA2"/>
    <property type="match status" value="1"/>
</dbReference>
<dbReference type="GO" id="GO:0006281">
    <property type="term" value="P:DNA repair"/>
    <property type="evidence" value="ECO:0007669"/>
    <property type="project" value="UniProtKB-KW"/>
</dbReference>
<dbReference type="InterPro" id="IPR011604">
    <property type="entry name" value="PDDEXK-like_dom_sf"/>
</dbReference>
<keyword evidence="8" id="KW-0235">DNA replication</keyword>
<keyword evidence="31" id="KW-1185">Reference proteome</keyword>
<dbReference type="Ensembl" id="ENSEBUT00000009966.1">
    <property type="protein sequence ID" value="ENSEBUP00000009444.1"/>
    <property type="gene ID" value="ENSEBUG00000006069.1"/>
</dbReference>
<dbReference type="Pfam" id="PF13086">
    <property type="entry name" value="AAA_11"/>
    <property type="match status" value="2"/>
</dbReference>
<keyword evidence="23" id="KW-0511">Multifunctional enzyme</keyword>
<evidence type="ECO:0000256" key="15">
    <source>
        <dbReference type="ARBA" id="ARBA00022806"/>
    </source>
</evidence>
<dbReference type="PANTHER" id="PTHR43788:SF8">
    <property type="entry name" value="DNA-BINDING PROTEIN SMUBP-2"/>
    <property type="match status" value="1"/>
</dbReference>
<sequence length="868" mass="96466">PFTTDFKISHDFGFLVLWPDVLLSGTTVTGAIRCLRRAVFGEHFKGGDGGRAMLLGTILHEVFQNAAVRRDFSLISLKQITLEMEKQKPGEKGSLEECNLAVCDITDIEESIWSPRFGLKGKLDVTVKVAVQRCRRGSGLQKNRVATLEAVLPLELKTGRESNSLEHRAQVILYTLLSQERRTEPGLGLLLYLKTGVMHPVPAQRLDLRELIKIRNQIAHHLVNPVEWRPSTAQEVHPSSLPPIILDQGTCQRCSQLRNCALVHSPEETNKDQVVLLEQQIQHLSEAHLTYFAHWYMLCLCSHGDAPMLAITYDLCREIAGRCIRGLKCQGPAKQPSAGGRGFHQRMIRQKPTHMFLISAGDRIVLSQDGDAGSLAVATGTLLAVTDEVVDCLLDSDLARYGPSATFCLDRDDSGNSMNSHLSGLSHLMADTQASCRLRELIVDFSPPRFLERLADVLPPGAKDSVAKILQGLNRPQRQAMKRVLLSQDYTLVVGMPGTGKTTTICSLVRILHACGFSVLLASFTHSAVDNVLLKLARFHVPFLRLGHAEKVHEALRSNTEEGLCHTRSISTLSQLTQLYNEQAVVATTCMGASQHPLFSRRRFDFCVVDEASQIGQLLCLVPLLHSERFVLVGDHLQLPPLVLSTKAKALGMHESLFKRLERHATAVVQLNIQYRMNREIMSLSNELTYQGCLTCGSERVVNSRLCLPHLHDLALDPGSWLKEALDPEKSVVFLDTDQAGCRAADIGVIAPYRQQIQAVSELTTGRDWAQGLEINTVDKYQGRDKPAIIVSFVRSDQGELLKDWRRLNVALTRAKFKLLLLGCTPALRNYEPIARLLDYADTHGLISFVLVLNIKYVMKVHVIDAAL</sequence>
<evidence type="ECO:0000256" key="6">
    <source>
        <dbReference type="ARBA" id="ARBA00021516"/>
    </source>
</evidence>
<keyword evidence="14" id="KW-0378">Hydrolase</keyword>
<dbReference type="InterPro" id="IPR041677">
    <property type="entry name" value="DNA2/NAM7_AAA_11"/>
</dbReference>
<name>A0A8C4Q3P1_EPTBU</name>
<dbReference type="Proteomes" id="UP000694388">
    <property type="component" value="Unplaced"/>
</dbReference>
<dbReference type="GO" id="GO:0006260">
    <property type="term" value="P:DNA replication"/>
    <property type="evidence" value="ECO:0007669"/>
    <property type="project" value="UniProtKB-KW"/>
</dbReference>
<keyword evidence="7" id="KW-0004">4Fe-4S</keyword>
<keyword evidence="15" id="KW-0347">Helicase</keyword>
<dbReference type="OMA" id="CFEQDTC"/>
<keyword evidence="9" id="KW-0540">Nuclease</keyword>
<dbReference type="GO" id="GO:0005524">
    <property type="term" value="F:ATP binding"/>
    <property type="evidence" value="ECO:0007669"/>
    <property type="project" value="UniProtKB-KW"/>
</dbReference>
<dbReference type="InterPro" id="IPR050534">
    <property type="entry name" value="Coronavir_polyprotein_1ab"/>
</dbReference>
<evidence type="ECO:0000256" key="24">
    <source>
        <dbReference type="ARBA" id="ARBA00032548"/>
    </source>
</evidence>
<reference evidence="30" key="1">
    <citation type="submission" date="2025-08" db="UniProtKB">
        <authorList>
            <consortium name="Ensembl"/>
        </authorList>
    </citation>
    <scope>IDENTIFICATION</scope>
</reference>
<evidence type="ECO:0000256" key="7">
    <source>
        <dbReference type="ARBA" id="ARBA00022485"/>
    </source>
</evidence>
<evidence type="ECO:0000259" key="27">
    <source>
        <dbReference type="Pfam" id="PF13086"/>
    </source>
</evidence>
<comment type="cofactor">
    <cofactor evidence="1">
        <name>[4Fe-4S] cluster</name>
        <dbReference type="ChEBI" id="CHEBI:49883"/>
    </cofactor>
</comment>
<comment type="subcellular location">
    <subcellularLocation>
        <location evidence="3">Mitochondrion</location>
    </subcellularLocation>
    <subcellularLocation>
        <location evidence="2">Nucleus</location>
    </subcellularLocation>
</comment>
<dbReference type="GO" id="GO:0005634">
    <property type="term" value="C:nucleus"/>
    <property type="evidence" value="ECO:0007669"/>
    <property type="project" value="UniProtKB-SubCell"/>
</dbReference>
<dbReference type="InterPro" id="IPR014808">
    <property type="entry name" value="DNA_replication_fac_Dna2_N"/>
</dbReference>
<evidence type="ECO:0000256" key="8">
    <source>
        <dbReference type="ARBA" id="ARBA00022705"/>
    </source>
</evidence>
<evidence type="ECO:0000256" key="9">
    <source>
        <dbReference type="ARBA" id="ARBA00022722"/>
    </source>
</evidence>
<dbReference type="AlphaFoldDB" id="A0A8C4Q3P1"/>
<keyword evidence="16" id="KW-0067">ATP-binding</keyword>
<dbReference type="InterPro" id="IPR027417">
    <property type="entry name" value="P-loop_NTPase"/>
</dbReference>
<evidence type="ECO:0000259" key="28">
    <source>
        <dbReference type="Pfam" id="PF13087"/>
    </source>
</evidence>
<keyword evidence="21" id="KW-0234">DNA repair</keyword>
<reference evidence="30" key="2">
    <citation type="submission" date="2025-09" db="UniProtKB">
        <authorList>
            <consortium name="Ensembl"/>
        </authorList>
    </citation>
    <scope>IDENTIFICATION</scope>
</reference>
<dbReference type="InterPro" id="IPR048459">
    <property type="entry name" value="DNA2_Rift"/>
</dbReference>
<dbReference type="FunFam" id="3.40.50.300:FF:000915">
    <property type="entry name" value="DNA replication ATP-dependent helicase/nuclease DNA2"/>
    <property type="match status" value="1"/>
</dbReference>
<feature type="domain" description="DNA2/NAM7 helicase helicase" evidence="27">
    <location>
        <begin position="577"/>
        <end position="645"/>
    </location>
</feature>
<keyword evidence="13" id="KW-0227">DNA damage</keyword>
<proteinExistence type="inferred from homology"/>
<dbReference type="GO" id="GO:0051539">
    <property type="term" value="F:4 iron, 4 sulfur cluster binding"/>
    <property type="evidence" value="ECO:0007669"/>
    <property type="project" value="UniProtKB-KW"/>
</dbReference>
<evidence type="ECO:0000256" key="11">
    <source>
        <dbReference type="ARBA" id="ARBA00022741"/>
    </source>
</evidence>
<dbReference type="Gene3D" id="3.90.320.10">
    <property type="match status" value="1"/>
</dbReference>
<evidence type="ECO:0000256" key="17">
    <source>
        <dbReference type="ARBA" id="ARBA00023004"/>
    </source>
</evidence>
<evidence type="ECO:0000259" key="26">
    <source>
        <dbReference type="Pfam" id="PF08696"/>
    </source>
</evidence>
<dbReference type="FunFam" id="3.40.50.300:FF:000721">
    <property type="entry name" value="DNA replication ATP-dependent helicase/nuclease DNA2"/>
    <property type="match status" value="1"/>
</dbReference>
<feature type="domain" description="DNA replication factor Dna2 N-terminal" evidence="26">
    <location>
        <begin position="89"/>
        <end position="129"/>
    </location>
</feature>
<comment type="similarity">
    <text evidence="4">Belongs to the DNA2/NAM7 helicase family.</text>
</comment>
<evidence type="ECO:0000256" key="5">
    <source>
        <dbReference type="ARBA" id="ARBA00012551"/>
    </source>
</evidence>
<feature type="domain" description="DNA2/NAM7 helicase-like C-terminal" evidence="28">
    <location>
        <begin position="654"/>
        <end position="740"/>
    </location>
</feature>
<dbReference type="InterPro" id="IPR047187">
    <property type="entry name" value="SF1_C_Upf1"/>
</dbReference>
<evidence type="ECO:0000256" key="25">
    <source>
        <dbReference type="ARBA" id="ARBA00047995"/>
    </source>
</evidence>
<keyword evidence="12" id="KW-0255">Endonuclease</keyword>
<evidence type="ECO:0000256" key="22">
    <source>
        <dbReference type="ARBA" id="ARBA00023242"/>
    </source>
</evidence>
<evidence type="ECO:0000256" key="1">
    <source>
        <dbReference type="ARBA" id="ARBA00001966"/>
    </source>
</evidence>
<keyword evidence="18" id="KW-0411">Iron-sulfur</keyword>
<dbReference type="SUPFAM" id="SSF52540">
    <property type="entry name" value="P-loop containing nucleoside triphosphate hydrolases"/>
    <property type="match status" value="1"/>
</dbReference>
<dbReference type="CDD" id="cd18808">
    <property type="entry name" value="SF1_C_Upf1"/>
    <property type="match status" value="1"/>
</dbReference>
<evidence type="ECO:0000256" key="16">
    <source>
        <dbReference type="ARBA" id="ARBA00022840"/>
    </source>
</evidence>
<protein>
    <recommendedName>
        <fullName evidence="6">DNA replication ATP-dependent helicase/nuclease DNA2</fullName>
        <ecNumber evidence="5">3.6.4.12</ecNumber>
    </recommendedName>
    <alternativeName>
        <fullName evidence="24">DNA replication ATP-dependent helicase-like homolog</fullName>
    </alternativeName>
</protein>
<evidence type="ECO:0000256" key="13">
    <source>
        <dbReference type="ARBA" id="ARBA00022763"/>
    </source>
</evidence>
<dbReference type="GO" id="GO:0004519">
    <property type="term" value="F:endonuclease activity"/>
    <property type="evidence" value="ECO:0007669"/>
    <property type="project" value="UniProtKB-KW"/>
</dbReference>
<keyword evidence="19" id="KW-0238">DNA-binding</keyword>
<evidence type="ECO:0000256" key="3">
    <source>
        <dbReference type="ARBA" id="ARBA00004173"/>
    </source>
</evidence>
<evidence type="ECO:0000256" key="2">
    <source>
        <dbReference type="ARBA" id="ARBA00004123"/>
    </source>
</evidence>
<keyword evidence="11" id="KW-0547">Nucleotide-binding</keyword>
<dbReference type="EC" id="3.6.4.12" evidence="5"/>
<feature type="domain" description="DNA2 rift barrel" evidence="29">
    <location>
        <begin position="317"/>
        <end position="412"/>
    </location>
</feature>
<keyword evidence="22" id="KW-0539">Nucleus</keyword>
<dbReference type="Pfam" id="PF21123">
    <property type="entry name" value="Dna2_Rift"/>
    <property type="match status" value="1"/>
</dbReference>
<evidence type="ECO:0000256" key="4">
    <source>
        <dbReference type="ARBA" id="ARBA00007913"/>
    </source>
</evidence>
<dbReference type="GO" id="GO:0046872">
    <property type="term" value="F:metal ion binding"/>
    <property type="evidence" value="ECO:0007669"/>
    <property type="project" value="UniProtKB-KW"/>
</dbReference>
<comment type="catalytic activity">
    <reaction evidence="25">
        <text>ATP + H2O = ADP + phosphate + H(+)</text>
        <dbReference type="Rhea" id="RHEA:13065"/>
        <dbReference type="ChEBI" id="CHEBI:15377"/>
        <dbReference type="ChEBI" id="CHEBI:15378"/>
        <dbReference type="ChEBI" id="CHEBI:30616"/>
        <dbReference type="ChEBI" id="CHEBI:43474"/>
        <dbReference type="ChEBI" id="CHEBI:456216"/>
        <dbReference type="EC" id="3.6.4.12"/>
    </reaction>
</comment>
<keyword evidence="10" id="KW-0479">Metal-binding</keyword>
<organism evidence="30 31">
    <name type="scientific">Eptatretus burgeri</name>
    <name type="common">Inshore hagfish</name>
    <dbReference type="NCBI Taxonomy" id="7764"/>
    <lineage>
        <taxon>Eukaryota</taxon>
        <taxon>Metazoa</taxon>
        <taxon>Chordata</taxon>
        <taxon>Craniata</taxon>
        <taxon>Vertebrata</taxon>
        <taxon>Cyclostomata</taxon>
        <taxon>Myxini</taxon>
        <taxon>Myxiniformes</taxon>
        <taxon>Myxinidae</taxon>
        <taxon>Eptatretinae</taxon>
        <taxon>Eptatretus</taxon>
    </lineage>
</organism>
<dbReference type="InterPro" id="IPR041679">
    <property type="entry name" value="DNA2/NAM7-like_C"/>
</dbReference>
<keyword evidence="20" id="KW-0496">Mitochondrion</keyword>
<evidence type="ECO:0000256" key="23">
    <source>
        <dbReference type="ARBA" id="ARBA00023268"/>
    </source>
</evidence>
<dbReference type="GO" id="GO:0043139">
    <property type="term" value="F:5'-3' DNA helicase activity"/>
    <property type="evidence" value="ECO:0007669"/>
    <property type="project" value="TreeGrafter"/>
</dbReference>
<dbReference type="GO" id="GO:0005739">
    <property type="term" value="C:mitochondrion"/>
    <property type="evidence" value="ECO:0007669"/>
    <property type="project" value="UniProtKB-SubCell"/>
</dbReference>
<feature type="domain" description="DNA2/NAM7 helicase helicase" evidence="27">
    <location>
        <begin position="473"/>
        <end position="569"/>
    </location>
</feature>
<dbReference type="GO" id="GO:0016787">
    <property type="term" value="F:hydrolase activity"/>
    <property type="evidence" value="ECO:0007669"/>
    <property type="project" value="UniProtKB-KW"/>
</dbReference>
<evidence type="ECO:0000256" key="14">
    <source>
        <dbReference type="ARBA" id="ARBA00022801"/>
    </source>
</evidence>